<organism evidence="1 2">
    <name type="scientific">Cohnella abietis</name>
    <dbReference type="NCBI Taxonomy" id="2507935"/>
    <lineage>
        <taxon>Bacteria</taxon>
        <taxon>Bacillati</taxon>
        <taxon>Bacillota</taxon>
        <taxon>Bacilli</taxon>
        <taxon>Bacillales</taxon>
        <taxon>Paenibacillaceae</taxon>
        <taxon>Cohnella</taxon>
    </lineage>
</organism>
<dbReference type="Proteomes" id="UP000289856">
    <property type="component" value="Chromosome"/>
</dbReference>
<keyword evidence="2" id="KW-1185">Reference proteome</keyword>
<sequence length="49" mass="5646">MHEDAYSLAILNPDDLEEIKELEQRFSDRIGHPISLIAYQANTENDKSD</sequence>
<evidence type="ECO:0000313" key="1">
    <source>
        <dbReference type="EMBL" id="BBI36097.1"/>
    </source>
</evidence>
<dbReference type="KEGG" id="cohn:KCTCHS21_54960"/>
<evidence type="ECO:0000313" key="2">
    <source>
        <dbReference type="Proteomes" id="UP000289856"/>
    </source>
</evidence>
<proteinExistence type="predicted"/>
<dbReference type="AlphaFoldDB" id="A0A3T1DDC6"/>
<dbReference type="EMBL" id="AP019400">
    <property type="protein sequence ID" value="BBI36097.1"/>
    <property type="molecule type" value="Genomic_DNA"/>
</dbReference>
<protein>
    <submittedName>
        <fullName evidence="1">Uncharacterized protein</fullName>
    </submittedName>
</protein>
<name>A0A3T1DDC6_9BACL</name>
<accession>A0A3T1DDC6</accession>
<dbReference type="OrthoDB" id="9960630at2"/>
<gene>
    <name evidence="1" type="ORF">KCTCHS21_54960</name>
</gene>
<reference evidence="1 2" key="1">
    <citation type="submission" date="2019-01" db="EMBL/GenBank/DDBJ databases">
        <title>Complete genome sequence of Cohnella hallensis HS21 isolated from Korean fir (Abies koreana) rhizospheric soil.</title>
        <authorList>
            <person name="Jiang L."/>
            <person name="Kang S.W."/>
            <person name="Kim S."/>
            <person name="Jung J."/>
            <person name="Kim C.Y."/>
            <person name="Kim D.H."/>
            <person name="Kim S.W."/>
            <person name="Lee J."/>
        </authorList>
    </citation>
    <scope>NUCLEOTIDE SEQUENCE [LARGE SCALE GENOMIC DNA]</scope>
    <source>
        <strain evidence="1 2">HS21</strain>
    </source>
</reference>
<dbReference type="RefSeq" id="WP_157994133.1">
    <property type="nucleotide sequence ID" value="NZ_AP019400.1"/>
</dbReference>